<keyword evidence="1" id="KW-0472">Membrane</keyword>
<proteinExistence type="predicted"/>
<gene>
    <name evidence="2" type="ORF">K5P26_01185</name>
</gene>
<evidence type="ECO:0000256" key="1">
    <source>
        <dbReference type="SAM" id="Phobius"/>
    </source>
</evidence>
<evidence type="ECO:0000313" key="2">
    <source>
        <dbReference type="EMBL" id="MBY4635750.1"/>
    </source>
</evidence>
<protein>
    <submittedName>
        <fullName evidence="2">DUF2177 family protein</fullName>
    </submittedName>
</protein>
<feature type="transmembrane region" description="Helical" evidence="1">
    <location>
        <begin position="6"/>
        <end position="25"/>
    </location>
</feature>
<name>A0ABS7M9R5_9SPHN</name>
<feature type="transmembrane region" description="Helical" evidence="1">
    <location>
        <begin position="46"/>
        <end position="70"/>
    </location>
</feature>
<dbReference type="InterPro" id="IPR018687">
    <property type="entry name" value="DUF2177_membr"/>
</dbReference>
<feature type="transmembrane region" description="Helical" evidence="1">
    <location>
        <begin position="76"/>
        <end position="95"/>
    </location>
</feature>
<evidence type="ECO:0000313" key="3">
    <source>
        <dbReference type="Proteomes" id="UP001166571"/>
    </source>
</evidence>
<dbReference type="EMBL" id="JAILXK010000001">
    <property type="protein sequence ID" value="MBY4635750.1"/>
    <property type="molecule type" value="Genomic_DNA"/>
</dbReference>
<keyword evidence="3" id="KW-1185">Reference proteome</keyword>
<sequence length="138" mass="15064">MALQTIAAFGATAIIFGLLDALWLTRVGPRLYRPEIGELLMDGWRPVPALVFYGLYMVGIQIFAIGPALAAGKWQVAAQWGALFGFFCYMTYDLTNHATMKIWSLKITVLDIIWGSFATGFAAGAAAWLVLTFLPRGG</sequence>
<organism evidence="2 3">
    <name type="scientific">Sphingopyxis jiangsuensis</name>
    <dbReference type="NCBI Taxonomy" id="2871171"/>
    <lineage>
        <taxon>Bacteria</taxon>
        <taxon>Pseudomonadati</taxon>
        <taxon>Pseudomonadota</taxon>
        <taxon>Alphaproteobacteria</taxon>
        <taxon>Sphingomonadales</taxon>
        <taxon>Sphingomonadaceae</taxon>
        <taxon>Sphingopyxis</taxon>
    </lineage>
</organism>
<keyword evidence="1" id="KW-1133">Transmembrane helix</keyword>
<comment type="caution">
    <text evidence="2">The sequence shown here is derived from an EMBL/GenBank/DDBJ whole genome shotgun (WGS) entry which is preliminary data.</text>
</comment>
<accession>A0ABS7M9R5</accession>
<dbReference type="Pfam" id="PF09945">
    <property type="entry name" value="DUF2177"/>
    <property type="match status" value="1"/>
</dbReference>
<feature type="transmembrane region" description="Helical" evidence="1">
    <location>
        <begin position="107"/>
        <end position="131"/>
    </location>
</feature>
<reference evidence="2" key="1">
    <citation type="submission" date="2021-08" db="EMBL/GenBank/DDBJ databases">
        <title>Sphingopyxis panaciterrulae sp. nov., isolated from the surface water of the Yellow Sea.</title>
        <authorList>
            <person name="Gao Z."/>
            <person name="Zhang D."/>
            <person name="Zhang A."/>
        </authorList>
    </citation>
    <scope>NUCLEOTIDE SEQUENCE</scope>
    <source>
        <strain evidence="2">XHP0097</strain>
    </source>
</reference>
<dbReference type="Proteomes" id="UP001166571">
    <property type="component" value="Unassembled WGS sequence"/>
</dbReference>
<keyword evidence="1" id="KW-0812">Transmembrane</keyword>
<dbReference type="RefSeq" id="WP_222135520.1">
    <property type="nucleotide sequence ID" value="NZ_JAILXK010000001.1"/>
</dbReference>